<name>A0A026WZL7_OOCBI</name>
<evidence type="ECO:0000313" key="2">
    <source>
        <dbReference type="Proteomes" id="UP000053097"/>
    </source>
</evidence>
<accession>A0A026WZL7</accession>
<proteinExistence type="predicted"/>
<evidence type="ECO:0000313" key="1">
    <source>
        <dbReference type="EMBL" id="EZA61477.1"/>
    </source>
</evidence>
<dbReference type="STRING" id="2015173.A0A026WZL7"/>
<reference evidence="1 2" key="1">
    <citation type="journal article" date="2014" name="Curr. Biol.">
        <title>The genome of the clonal raider ant Cerapachys biroi.</title>
        <authorList>
            <person name="Oxley P.R."/>
            <person name="Ji L."/>
            <person name="Fetter-Pruneda I."/>
            <person name="McKenzie S.K."/>
            <person name="Li C."/>
            <person name="Hu H."/>
            <person name="Zhang G."/>
            <person name="Kronauer D.J."/>
        </authorList>
    </citation>
    <scope>NUCLEOTIDE SEQUENCE [LARGE SCALE GENOMIC DNA]</scope>
</reference>
<dbReference type="EMBL" id="KK107054">
    <property type="protein sequence ID" value="EZA61477.1"/>
    <property type="molecule type" value="Genomic_DNA"/>
</dbReference>
<keyword evidence="2" id="KW-1185">Reference proteome</keyword>
<protein>
    <submittedName>
        <fullName evidence="1">Uncharacterized protein</fullName>
    </submittedName>
</protein>
<dbReference type="InterPro" id="IPR036397">
    <property type="entry name" value="RNaseH_sf"/>
</dbReference>
<dbReference type="GO" id="GO:0003676">
    <property type="term" value="F:nucleic acid binding"/>
    <property type="evidence" value="ECO:0007669"/>
    <property type="project" value="InterPro"/>
</dbReference>
<sequence>MNHPYSPFISEIGHFGEKCFRQKLYGFEGDIRWYHWFDLEELLDGHMKYFSSYEAPKHAIQEQQDGCPSHTSRVARAVINNMFPNKWIGKYGPIDFPPRLPDLTVLDYY</sequence>
<dbReference type="Gene3D" id="3.30.420.10">
    <property type="entry name" value="Ribonuclease H-like superfamily/Ribonuclease H"/>
    <property type="match status" value="1"/>
</dbReference>
<organism evidence="1 2">
    <name type="scientific">Ooceraea biroi</name>
    <name type="common">Clonal raider ant</name>
    <name type="synonym">Cerapachys biroi</name>
    <dbReference type="NCBI Taxonomy" id="2015173"/>
    <lineage>
        <taxon>Eukaryota</taxon>
        <taxon>Metazoa</taxon>
        <taxon>Ecdysozoa</taxon>
        <taxon>Arthropoda</taxon>
        <taxon>Hexapoda</taxon>
        <taxon>Insecta</taxon>
        <taxon>Pterygota</taxon>
        <taxon>Neoptera</taxon>
        <taxon>Endopterygota</taxon>
        <taxon>Hymenoptera</taxon>
        <taxon>Apocrita</taxon>
        <taxon>Aculeata</taxon>
        <taxon>Formicoidea</taxon>
        <taxon>Formicidae</taxon>
        <taxon>Dorylinae</taxon>
        <taxon>Ooceraea</taxon>
    </lineage>
</organism>
<dbReference type="Proteomes" id="UP000053097">
    <property type="component" value="Unassembled WGS sequence"/>
</dbReference>
<dbReference type="AlphaFoldDB" id="A0A026WZL7"/>
<gene>
    <name evidence="1" type="ORF">X777_07810</name>
</gene>